<evidence type="ECO:0000256" key="6">
    <source>
        <dbReference type="SAM" id="Phobius"/>
    </source>
</evidence>
<dbReference type="EMBL" id="SJPZ01000004">
    <property type="protein sequence ID" value="TWU59676.1"/>
    <property type="molecule type" value="Genomic_DNA"/>
</dbReference>
<feature type="transmembrane region" description="Helical" evidence="6">
    <location>
        <begin position="52"/>
        <end position="72"/>
    </location>
</feature>
<feature type="transmembrane region" description="Helical" evidence="6">
    <location>
        <begin position="176"/>
        <end position="194"/>
    </location>
</feature>
<dbReference type="Pfam" id="PF00892">
    <property type="entry name" value="EamA"/>
    <property type="match status" value="1"/>
</dbReference>
<evidence type="ECO:0000256" key="3">
    <source>
        <dbReference type="ARBA" id="ARBA00022692"/>
    </source>
</evidence>
<keyword evidence="4 6" id="KW-1133">Transmembrane helix</keyword>
<dbReference type="RefSeq" id="WP_146416472.1">
    <property type="nucleotide sequence ID" value="NZ_SJPZ01000004.1"/>
</dbReference>
<evidence type="ECO:0000313" key="8">
    <source>
        <dbReference type="EMBL" id="TWU59676.1"/>
    </source>
</evidence>
<feature type="transmembrane region" description="Helical" evidence="6">
    <location>
        <begin position="206"/>
        <end position="227"/>
    </location>
</feature>
<dbReference type="InterPro" id="IPR050638">
    <property type="entry name" value="AA-Vitamin_Transporters"/>
</dbReference>
<accession>A0A5C6FJ08</accession>
<evidence type="ECO:0000256" key="2">
    <source>
        <dbReference type="ARBA" id="ARBA00007362"/>
    </source>
</evidence>
<dbReference type="GO" id="GO:0016020">
    <property type="term" value="C:membrane"/>
    <property type="evidence" value="ECO:0007669"/>
    <property type="project" value="UniProtKB-SubCell"/>
</dbReference>
<feature type="transmembrane region" description="Helical" evidence="6">
    <location>
        <begin position="84"/>
        <end position="108"/>
    </location>
</feature>
<evidence type="ECO:0000259" key="7">
    <source>
        <dbReference type="Pfam" id="PF00892"/>
    </source>
</evidence>
<feature type="transmembrane region" description="Helical" evidence="6">
    <location>
        <begin position="147"/>
        <end position="169"/>
    </location>
</feature>
<feature type="domain" description="EamA" evidence="7">
    <location>
        <begin position="212"/>
        <end position="347"/>
    </location>
</feature>
<name>A0A5C6FJ08_9PLAN</name>
<dbReference type="AlphaFoldDB" id="A0A5C6FJ08"/>
<dbReference type="Gene3D" id="1.10.3730.20">
    <property type="match status" value="1"/>
</dbReference>
<protein>
    <submittedName>
        <fullName evidence="8">EamA-like transporter family protein</fullName>
    </submittedName>
</protein>
<comment type="caution">
    <text evidence="8">The sequence shown here is derived from an EMBL/GenBank/DDBJ whole genome shotgun (WGS) entry which is preliminary data.</text>
</comment>
<dbReference type="OrthoDB" id="276016at2"/>
<sequence>MIAFIARHLIPRRSTAATGATVLHRDVASSDVDESRTTAAYRSPQPVSSDPSIGIIGGAAFGLLAAVLYTGANVALRGSVNINPFLVSAVKAAPTVICLTPLLAWMWARQKTLYTSLAMAPRFMLVALIGQFIGNAAFQWALGSIGLAASVPITLGTLLIGGAILGRVILGEPVRARSMIAILVLIAAVLVLSSPDASQIPSDSTAPIPTWMGAICAAASGAAYALFGTVMRQSMSRGLSAPLTMWISGMVGTISLWSITTVTVSGEEWSALTAGQWQTMAIAGIFNFTAFVSLSFALKALPVVAVNLINASQVAMAAIAGVILFGEPVTTSLVTGIALTFAGLCVLANRKNRRNRTSR</sequence>
<gene>
    <name evidence="8" type="ORF">V7x_54500</name>
</gene>
<evidence type="ECO:0000256" key="1">
    <source>
        <dbReference type="ARBA" id="ARBA00004141"/>
    </source>
</evidence>
<dbReference type="InterPro" id="IPR037185">
    <property type="entry name" value="EmrE-like"/>
</dbReference>
<keyword evidence="3 6" id="KW-0812">Transmembrane</keyword>
<feature type="transmembrane region" description="Helical" evidence="6">
    <location>
        <begin position="305"/>
        <end position="325"/>
    </location>
</feature>
<feature type="transmembrane region" description="Helical" evidence="6">
    <location>
        <begin position="279"/>
        <end position="298"/>
    </location>
</feature>
<dbReference type="PANTHER" id="PTHR32322">
    <property type="entry name" value="INNER MEMBRANE TRANSPORTER"/>
    <property type="match status" value="1"/>
</dbReference>
<proteinExistence type="inferred from homology"/>
<evidence type="ECO:0000256" key="5">
    <source>
        <dbReference type="ARBA" id="ARBA00023136"/>
    </source>
</evidence>
<dbReference type="InterPro" id="IPR000620">
    <property type="entry name" value="EamA_dom"/>
</dbReference>
<comment type="subcellular location">
    <subcellularLocation>
        <location evidence="1">Membrane</location>
        <topology evidence="1">Multi-pass membrane protein</topology>
    </subcellularLocation>
</comment>
<reference evidence="8 9" key="1">
    <citation type="submission" date="2019-02" db="EMBL/GenBank/DDBJ databases">
        <title>Deep-cultivation of Planctomycetes and their phenomic and genomic characterization uncovers novel biology.</title>
        <authorList>
            <person name="Wiegand S."/>
            <person name="Jogler M."/>
            <person name="Boedeker C."/>
            <person name="Pinto D."/>
            <person name="Vollmers J."/>
            <person name="Rivas-Marin E."/>
            <person name="Kohn T."/>
            <person name="Peeters S.H."/>
            <person name="Heuer A."/>
            <person name="Rast P."/>
            <person name="Oberbeckmann S."/>
            <person name="Bunk B."/>
            <person name="Jeske O."/>
            <person name="Meyerdierks A."/>
            <person name="Storesund J.E."/>
            <person name="Kallscheuer N."/>
            <person name="Luecker S."/>
            <person name="Lage O.M."/>
            <person name="Pohl T."/>
            <person name="Merkel B.J."/>
            <person name="Hornburger P."/>
            <person name="Mueller R.-W."/>
            <person name="Bruemmer F."/>
            <person name="Labrenz M."/>
            <person name="Spormann A.M."/>
            <person name="Op Den Camp H."/>
            <person name="Overmann J."/>
            <person name="Amann R."/>
            <person name="Jetten M.S.M."/>
            <person name="Mascher T."/>
            <person name="Medema M.H."/>
            <person name="Devos D.P."/>
            <person name="Kaster A.-K."/>
            <person name="Ovreas L."/>
            <person name="Rohde M."/>
            <person name="Galperin M.Y."/>
            <person name="Jogler C."/>
        </authorList>
    </citation>
    <scope>NUCLEOTIDE SEQUENCE [LARGE SCALE GENOMIC DNA]</scope>
    <source>
        <strain evidence="8 9">V7</strain>
    </source>
</reference>
<evidence type="ECO:0000313" key="9">
    <source>
        <dbReference type="Proteomes" id="UP000316476"/>
    </source>
</evidence>
<dbReference type="Proteomes" id="UP000316476">
    <property type="component" value="Unassembled WGS sequence"/>
</dbReference>
<feature type="transmembrane region" description="Helical" evidence="6">
    <location>
        <begin position="239"/>
        <end position="259"/>
    </location>
</feature>
<organism evidence="8 9">
    <name type="scientific">Crateriforma conspicua</name>
    <dbReference type="NCBI Taxonomy" id="2527996"/>
    <lineage>
        <taxon>Bacteria</taxon>
        <taxon>Pseudomonadati</taxon>
        <taxon>Planctomycetota</taxon>
        <taxon>Planctomycetia</taxon>
        <taxon>Planctomycetales</taxon>
        <taxon>Planctomycetaceae</taxon>
        <taxon>Crateriforma</taxon>
    </lineage>
</organism>
<comment type="similarity">
    <text evidence="2">Belongs to the EamA transporter family.</text>
</comment>
<dbReference type="PANTHER" id="PTHR32322:SF2">
    <property type="entry name" value="EAMA DOMAIN-CONTAINING PROTEIN"/>
    <property type="match status" value="1"/>
</dbReference>
<feature type="transmembrane region" description="Helical" evidence="6">
    <location>
        <begin position="120"/>
        <end position="141"/>
    </location>
</feature>
<feature type="transmembrane region" description="Helical" evidence="6">
    <location>
        <begin position="331"/>
        <end position="349"/>
    </location>
</feature>
<keyword evidence="5 6" id="KW-0472">Membrane</keyword>
<dbReference type="SUPFAM" id="SSF103481">
    <property type="entry name" value="Multidrug resistance efflux transporter EmrE"/>
    <property type="match status" value="2"/>
</dbReference>
<evidence type="ECO:0000256" key="4">
    <source>
        <dbReference type="ARBA" id="ARBA00022989"/>
    </source>
</evidence>